<dbReference type="GO" id="GO:0006935">
    <property type="term" value="P:chemotaxis"/>
    <property type="evidence" value="ECO:0007669"/>
    <property type="project" value="UniProtKB-KW"/>
</dbReference>
<dbReference type="CDD" id="cd06225">
    <property type="entry name" value="HAMP"/>
    <property type="match status" value="1"/>
</dbReference>
<dbReference type="AlphaFoldDB" id="A0A7R9J7I9"/>
<dbReference type="Pfam" id="PF02203">
    <property type="entry name" value="TarH"/>
    <property type="match status" value="1"/>
</dbReference>
<dbReference type="SUPFAM" id="SSF58104">
    <property type="entry name" value="Methyl-accepting chemotaxis protein (MCP) signaling domain"/>
    <property type="match status" value="1"/>
</dbReference>
<keyword evidence="3" id="KW-0488">Methylation</keyword>
<dbReference type="InterPro" id="IPR004091">
    <property type="entry name" value="Chemotax_Me-accpt_rcpt_Me-site"/>
</dbReference>
<dbReference type="SMART" id="SM00283">
    <property type="entry name" value="MA"/>
    <property type="match status" value="1"/>
</dbReference>
<dbReference type="Pfam" id="PF00672">
    <property type="entry name" value="HAMP"/>
    <property type="match status" value="1"/>
</dbReference>
<sequence length="551" mass="59510">MFKRIKVVNSIIIILCLLGVMQVISGALSVRGVVADKDNFLASKNTANRLNSFTDAWIGLNQTRIALNRAMLRLQMSPDSSSLTDSLESTVEEGRQLLARSRLTFEYFNSLPVSKGVDLTSLYAMKEEYIAYAGVLDNALTLATQRQLNGILSLKIQNYQLVMQDRYSAWRTSILAVSDRGVSENSKIYNQMLWTTGSVIVLVIILIALSWAGLRRILIRPLHVNMQQIRAISKGDLTHSISAEGTNEMSELAKCILEMQQALISTVTTVRKGSDSIYSGAGEISAGNNDLSSRTEQQAASLEQTAASMEQLTATVRLNADNARQAFQLAEDASGRAVQGGQVVSKVISTMEDITTSSGEMAAIIDVIDGIAFQTNILALNAAVEAARAGEQGRGFAVVAGEVRSLAQRSALAAKDIKALIEKSVIRVENGSNLVRRAGETMSDIVSAVTRVSSIMGEITSASDEQSKGIEQVGVAVNEMDRVTQQNASLVEESAAAAAALEEQARVLIQSVDVFRLKDEPWNSAETFVPLVTPANKIKTTVKPAGEWVAY</sequence>
<dbReference type="InterPro" id="IPR003660">
    <property type="entry name" value="HAMP_dom"/>
</dbReference>
<dbReference type="GO" id="GO:0004888">
    <property type="term" value="F:transmembrane signaling receptor activity"/>
    <property type="evidence" value="ECO:0007669"/>
    <property type="project" value="InterPro"/>
</dbReference>
<dbReference type="GO" id="GO:0005886">
    <property type="term" value="C:plasma membrane"/>
    <property type="evidence" value="ECO:0007669"/>
    <property type="project" value="UniProtKB-SubCell"/>
</dbReference>
<dbReference type="PRINTS" id="PR00260">
    <property type="entry name" value="CHEMTRNSDUCR"/>
</dbReference>
<dbReference type="InterPro" id="IPR004089">
    <property type="entry name" value="MCPsignal_dom"/>
</dbReference>
<evidence type="ECO:0000259" key="13">
    <source>
        <dbReference type="PROSITE" id="PS50885"/>
    </source>
</evidence>
<keyword evidence="5" id="KW-0997">Cell inner membrane</keyword>
<dbReference type="InterPro" id="IPR035440">
    <property type="entry name" value="4HB_MCP_dom_sf"/>
</dbReference>
<evidence type="ECO:0000256" key="9">
    <source>
        <dbReference type="ARBA" id="ARBA00029447"/>
    </source>
</evidence>
<evidence type="ECO:0000256" key="1">
    <source>
        <dbReference type="ARBA" id="ARBA00004429"/>
    </source>
</evidence>
<dbReference type="CDD" id="cd11386">
    <property type="entry name" value="MCP_signal"/>
    <property type="match status" value="1"/>
</dbReference>
<keyword evidence="10" id="KW-0807">Transducer</keyword>
<evidence type="ECO:0000256" key="11">
    <source>
        <dbReference type="SAM" id="Phobius"/>
    </source>
</evidence>
<dbReference type="GO" id="GO:0007165">
    <property type="term" value="P:signal transduction"/>
    <property type="evidence" value="ECO:0007669"/>
    <property type="project" value="UniProtKB-KW"/>
</dbReference>
<feature type="transmembrane region" description="Helical" evidence="11">
    <location>
        <begin position="192"/>
        <end position="214"/>
    </location>
</feature>
<dbReference type="Pfam" id="PF00015">
    <property type="entry name" value="MCPsignal"/>
    <property type="match status" value="1"/>
</dbReference>
<proteinExistence type="inferred from homology"/>
<dbReference type="PANTHER" id="PTHR43531">
    <property type="entry name" value="PROTEIN ICFG"/>
    <property type="match status" value="1"/>
</dbReference>
<feature type="domain" description="HAMP" evidence="13">
    <location>
        <begin position="216"/>
        <end position="268"/>
    </location>
</feature>
<dbReference type="SUPFAM" id="SSF47170">
    <property type="entry name" value="Aspartate receptor, ligand-binding domain"/>
    <property type="match status" value="1"/>
</dbReference>
<organism evidence="14">
    <name type="scientific">Timema californicum</name>
    <name type="common">California timema</name>
    <name type="synonym">Walking stick</name>
    <dbReference type="NCBI Taxonomy" id="61474"/>
    <lineage>
        <taxon>Eukaryota</taxon>
        <taxon>Metazoa</taxon>
        <taxon>Ecdysozoa</taxon>
        <taxon>Arthropoda</taxon>
        <taxon>Hexapoda</taxon>
        <taxon>Insecta</taxon>
        <taxon>Pterygota</taxon>
        <taxon>Neoptera</taxon>
        <taxon>Polyneoptera</taxon>
        <taxon>Phasmatodea</taxon>
        <taxon>Timematodea</taxon>
        <taxon>Timematoidea</taxon>
        <taxon>Timematidae</taxon>
        <taxon>Timema</taxon>
    </lineage>
</organism>
<evidence type="ECO:0000256" key="4">
    <source>
        <dbReference type="ARBA" id="ARBA00022500"/>
    </source>
</evidence>
<comment type="subcellular location">
    <subcellularLocation>
        <location evidence="1">Cell inner membrane</location>
        <topology evidence="1">Multi-pass membrane protein</topology>
    </subcellularLocation>
</comment>
<keyword evidence="7 11" id="KW-1133">Transmembrane helix</keyword>
<evidence type="ECO:0000256" key="2">
    <source>
        <dbReference type="ARBA" id="ARBA00022475"/>
    </source>
</evidence>
<keyword evidence="2" id="KW-1003">Cell membrane</keyword>
<evidence type="ECO:0000256" key="6">
    <source>
        <dbReference type="ARBA" id="ARBA00022692"/>
    </source>
</evidence>
<evidence type="ECO:0000259" key="12">
    <source>
        <dbReference type="PROSITE" id="PS50111"/>
    </source>
</evidence>
<protein>
    <submittedName>
        <fullName evidence="14">(California timema) hypothetical protein</fullName>
    </submittedName>
</protein>
<evidence type="ECO:0000256" key="5">
    <source>
        <dbReference type="ARBA" id="ARBA00022519"/>
    </source>
</evidence>
<keyword evidence="6 11" id="KW-0812">Transmembrane</keyword>
<dbReference type="PROSITE" id="PS50885">
    <property type="entry name" value="HAMP"/>
    <property type="match status" value="1"/>
</dbReference>
<evidence type="ECO:0000256" key="8">
    <source>
        <dbReference type="ARBA" id="ARBA00023136"/>
    </source>
</evidence>
<dbReference type="Gene3D" id="1.10.287.950">
    <property type="entry name" value="Methyl-accepting chemotaxis protein"/>
    <property type="match status" value="1"/>
</dbReference>
<dbReference type="FunFam" id="1.10.287.950:FF:000001">
    <property type="entry name" value="Methyl-accepting chemotaxis sensory transducer"/>
    <property type="match status" value="1"/>
</dbReference>
<comment type="similarity">
    <text evidence="9">Belongs to the methyl-accepting chemotaxis (MCP) protein family.</text>
</comment>
<gene>
    <name evidence="14" type="ORF">TCMB3V08_LOCUS6551</name>
</gene>
<evidence type="ECO:0000256" key="3">
    <source>
        <dbReference type="ARBA" id="ARBA00022481"/>
    </source>
</evidence>
<dbReference type="InterPro" id="IPR003122">
    <property type="entry name" value="Tar_rcpt_lig-bd"/>
</dbReference>
<dbReference type="EMBL" id="OE181959">
    <property type="protein sequence ID" value="CAD7573930.1"/>
    <property type="molecule type" value="Genomic_DNA"/>
</dbReference>
<dbReference type="Gene3D" id="1.20.120.30">
    <property type="entry name" value="Aspartate receptor, ligand-binding domain"/>
    <property type="match status" value="1"/>
</dbReference>
<feature type="domain" description="Methyl-accepting transducer" evidence="12">
    <location>
        <begin position="273"/>
        <end position="502"/>
    </location>
</feature>
<dbReference type="PANTHER" id="PTHR43531:SF14">
    <property type="entry name" value="METHYL-ACCEPTING CHEMOTAXIS PROTEIN I-RELATED"/>
    <property type="match status" value="1"/>
</dbReference>
<dbReference type="SMART" id="SM00304">
    <property type="entry name" value="HAMP"/>
    <property type="match status" value="1"/>
</dbReference>
<keyword evidence="8 11" id="KW-0472">Membrane</keyword>
<evidence type="ECO:0000256" key="7">
    <source>
        <dbReference type="ARBA" id="ARBA00022989"/>
    </source>
</evidence>
<dbReference type="PROSITE" id="PS00538">
    <property type="entry name" value="CHEMOTAXIS_TRANSDUC_1"/>
    <property type="match status" value="1"/>
</dbReference>
<dbReference type="PROSITE" id="PS50111">
    <property type="entry name" value="CHEMOTAXIS_TRANSDUC_2"/>
    <property type="match status" value="1"/>
</dbReference>
<keyword evidence="4" id="KW-0145">Chemotaxis</keyword>
<dbReference type="InterPro" id="IPR004090">
    <property type="entry name" value="Chemotax_Me-accpt_rcpt"/>
</dbReference>
<dbReference type="CDD" id="cd19407">
    <property type="entry name" value="Tar_Tsr_sensor"/>
    <property type="match status" value="1"/>
</dbReference>
<evidence type="ECO:0000313" key="14">
    <source>
        <dbReference type="EMBL" id="CAD7573930.1"/>
    </source>
</evidence>
<dbReference type="InterPro" id="IPR051310">
    <property type="entry name" value="MCP_chemotaxis"/>
</dbReference>
<reference evidence="14" key="1">
    <citation type="submission" date="2020-11" db="EMBL/GenBank/DDBJ databases">
        <authorList>
            <person name="Tran Van P."/>
        </authorList>
    </citation>
    <scope>NUCLEOTIDE SEQUENCE</scope>
</reference>
<name>A0A7R9J7I9_TIMCA</name>
<accession>A0A7R9J7I9</accession>
<evidence type="ECO:0000256" key="10">
    <source>
        <dbReference type="PROSITE-ProRule" id="PRU00284"/>
    </source>
</evidence>